<dbReference type="GeneTree" id="ENSGT00940000155310"/>
<organism evidence="3 4">
    <name type="scientific">Eptatretus burgeri</name>
    <name type="common">Inshore hagfish</name>
    <dbReference type="NCBI Taxonomy" id="7764"/>
    <lineage>
        <taxon>Eukaryota</taxon>
        <taxon>Metazoa</taxon>
        <taxon>Chordata</taxon>
        <taxon>Craniata</taxon>
        <taxon>Vertebrata</taxon>
        <taxon>Cyclostomata</taxon>
        <taxon>Myxini</taxon>
        <taxon>Myxiniformes</taxon>
        <taxon>Myxinidae</taxon>
        <taxon>Eptatretinae</taxon>
        <taxon>Eptatretus</taxon>
    </lineage>
</organism>
<reference evidence="3" key="1">
    <citation type="submission" date="2025-08" db="UniProtKB">
        <authorList>
            <consortium name="Ensembl"/>
        </authorList>
    </citation>
    <scope>IDENTIFICATION</scope>
</reference>
<dbReference type="Pfam" id="PF16551">
    <property type="entry name" value="Quaking_NLS"/>
    <property type="match status" value="1"/>
</dbReference>
<reference evidence="3" key="2">
    <citation type="submission" date="2025-09" db="UniProtKB">
        <authorList>
            <consortium name="Ensembl"/>
        </authorList>
    </citation>
    <scope>IDENTIFICATION</scope>
</reference>
<dbReference type="Ensembl" id="ENSEBUT00000006629.1">
    <property type="protein sequence ID" value="ENSEBUP00000006178.1"/>
    <property type="gene ID" value="ENSEBUG00000004113.1"/>
</dbReference>
<evidence type="ECO:0000256" key="1">
    <source>
        <dbReference type="SAM" id="MobiDB-lite"/>
    </source>
</evidence>
<dbReference type="InterPro" id="IPR032367">
    <property type="entry name" value="Quaking_NLS"/>
</dbReference>
<sequence>MELAILNGTYRDVHGKPPRHAAPAPGPMLPGTIAAPASASSTVAAHHQHHRPVMSGHPASPAIPAATLMPLIRPLQATAMLPPTPHAALVQPPSESGFLYGPFDYHHPYALTPTTSILEYPLEPSGVMGAVTSKIRRADMRVHPYHRFMMADRGFRTKVHLIEADF</sequence>
<protein>
    <recommendedName>
        <fullName evidence="2">Protein quaking putative nuclear localisation signal domain-containing protein</fullName>
    </recommendedName>
</protein>
<dbReference type="AlphaFoldDB" id="A0A8C4NHX6"/>
<feature type="domain" description="Protein quaking putative nuclear localisation signal" evidence="2">
    <location>
        <begin position="129"/>
        <end position="153"/>
    </location>
</feature>
<evidence type="ECO:0000259" key="2">
    <source>
        <dbReference type="Pfam" id="PF16551"/>
    </source>
</evidence>
<feature type="compositionally biased region" description="Low complexity" evidence="1">
    <location>
        <begin position="34"/>
        <end position="45"/>
    </location>
</feature>
<dbReference type="Proteomes" id="UP000694388">
    <property type="component" value="Unplaced"/>
</dbReference>
<name>A0A8C4NHX6_EPTBU</name>
<evidence type="ECO:0000313" key="4">
    <source>
        <dbReference type="Proteomes" id="UP000694388"/>
    </source>
</evidence>
<proteinExistence type="predicted"/>
<feature type="region of interest" description="Disordered" evidence="1">
    <location>
        <begin position="1"/>
        <end position="59"/>
    </location>
</feature>
<evidence type="ECO:0000313" key="3">
    <source>
        <dbReference type="Ensembl" id="ENSEBUP00000006178.1"/>
    </source>
</evidence>
<keyword evidence="4" id="KW-1185">Reference proteome</keyword>
<accession>A0A8C4NHX6</accession>